<dbReference type="AlphaFoldDB" id="A0A8X7BC83"/>
<dbReference type="Proteomes" id="UP000887159">
    <property type="component" value="Unassembled WGS sequence"/>
</dbReference>
<sequence length="170" mass="18889">MASNLVWRKLMTWKVRLREKKFGSEHPLRGIYSPVVACQTVNQHYQNNLLGGVVGLGLVFTQSCGFDFGPRTVPLTRHPDRGRNFVSEEGIADVIVVGSQKTSVGTHITGNGVLISVFLKFAAIGDKVASLIALREEVIKASRKEAEREIEKKRQEAIRCRSSILVSRTQ</sequence>
<protein>
    <submittedName>
        <fullName evidence="2">Uncharacterized protein</fullName>
    </submittedName>
</protein>
<evidence type="ECO:0000313" key="2">
    <source>
        <dbReference type="EMBL" id="GFY26343.1"/>
    </source>
</evidence>
<keyword evidence="3" id="KW-1185">Reference proteome</keyword>
<name>A0A8X7BC83_TRICX</name>
<dbReference type="EMBL" id="BMAU01021375">
    <property type="protein sequence ID" value="GFY26343.1"/>
    <property type="molecule type" value="Genomic_DNA"/>
</dbReference>
<comment type="caution">
    <text evidence="2">The sequence shown here is derived from an EMBL/GenBank/DDBJ whole genome shotgun (WGS) entry which is preliminary data.</text>
</comment>
<accession>A0A8X7BC83</accession>
<evidence type="ECO:0000256" key="1">
    <source>
        <dbReference type="SAM" id="Coils"/>
    </source>
</evidence>
<feature type="coiled-coil region" evidence="1">
    <location>
        <begin position="136"/>
        <end position="163"/>
    </location>
</feature>
<proteinExistence type="predicted"/>
<keyword evidence="1" id="KW-0175">Coiled coil</keyword>
<gene>
    <name evidence="2" type="ORF">TNCV_25401</name>
</gene>
<reference evidence="2" key="1">
    <citation type="submission" date="2020-08" db="EMBL/GenBank/DDBJ databases">
        <title>Multicomponent nature underlies the extraordinary mechanical properties of spider dragline silk.</title>
        <authorList>
            <person name="Kono N."/>
            <person name="Nakamura H."/>
            <person name="Mori M."/>
            <person name="Yoshida Y."/>
            <person name="Ohtoshi R."/>
            <person name="Malay A.D."/>
            <person name="Moran D.A.P."/>
            <person name="Tomita M."/>
            <person name="Numata K."/>
            <person name="Arakawa K."/>
        </authorList>
    </citation>
    <scope>NUCLEOTIDE SEQUENCE</scope>
</reference>
<evidence type="ECO:0000313" key="3">
    <source>
        <dbReference type="Proteomes" id="UP000887159"/>
    </source>
</evidence>
<organism evidence="2 3">
    <name type="scientific">Trichonephila clavipes</name>
    <name type="common">Golden silk orbweaver</name>
    <name type="synonym">Nephila clavipes</name>
    <dbReference type="NCBI Taxonomy" id="2585209"/>
    <lineage>
        <taxon>Eukaryota</taxon>
        <taxon>Metazoa</taxon>
        <taxon>Ecdysozoa</taxon>
        <taxon>Arthropoda</taxon>
        <taxon>Chelicerata</taxon>
        <taxon>Arachnida</taxon>
        <taxon>Araneae</taxon>
        <taxon>Araneomorphae</taxon>
        <taxon>Entelegynae</taxon>
        <taxon>Araneoidea</taxon>
        <taxon>Nephilidae</taxon>
        <taxon>Trichonephila</taxon>
    </lineage>
</organism>